<evidence type="ECO:0000256" key="1">
    <source>
        <dbReference type="ARBA" id="ARBA00004141"/>
    </source>
</evidence>
<keyword evidence="7" id="KW-0807">Transducer</keyword>
<evidence type="ECO:0000256" key="5">
    <source>
        <dbReference type="ARBA" id="ARBA00023136"/>
    </source>
</evidence>
<evidence type="ECO:0000259" key="9">
    <source>
        <dbReference type="PROSITE" id="PS50262"/>
    </source>
</evidence>
<keyword evidence="3 8" id="KW-1133">Transmembrane helix</keyword>
<dbReference type="Pfam" id="PF00001">
    <property type="entry name" value="7tm_1"/>
    <property type="match status" value="1"/>
</dbReference>
<dbReference type="GO" id="GO:0043005">
    <property type="term" value="C:neuron projection"/>
    <property type="evidence" value="ECO:0007669"/>
    <property type="project" value="TreeGrafter"/>
</dbReference>
<name>A0A0C2DVA0_9BILA</name>
<keyword evidence="5 8" id="KW-0472">Membrane</keyword>
<evidence type="ECO:0000256" key="8">
    <source>
        <dbReference type="SAM" id="Phobius"/>
    </source>
</evidence>
<dbReference type="Gene3D" id="1.20.1070.10">
    <property type="entry name" value="Rhodopsin 7-helix transmembrane proteins"/>
    <property type="match status" value="1"/>
</dbReference>
<dbReference type="InterPro" id="IPR017452">
    <property type="entry name" value="GPCR_Rhodpsn_7TM"/>
</dbReference>
<dbReference type="Proteomes" id="UP000054047">
    <property type="component" value="Unassembled WGS sequence"/>
</dbReference>
<evidence type="ECO:0000256" key="2">
    <source>
        <dbReference type="ARBA" id="ARBA00022692"/>
    </source>
</evidence>
<dbReference type="PANTHER" id="PTHR24235">
    <property type="entry name" value="NEUROPEPTIDE Y RECEPTOR"/>
    <property type="match status" value="1"/>
</dbReference>
<gene>
    <name evidence="10" type="ORF">ANCDUO_02883</name>
</gene>
<dbReference type="SUPFAM" id="SSF81321">
    <property type="entry name" value="Family A G protein-coupled receptor-like"/>
    <property type="match status" value="1"/>
</dbReference>
<evidence type="ECO:0000313" key="10">
    <source>
        <dbReference type="EMBL" id="KIH66787.1"/>
    </source>
</evidence>
<accession>A0A0C2DVA0</accession>
<feature type="domain" description="G-protein coupled receptors family 1 profile" evidence="9">
    <location>
        <begin position="52"/>
        <end position="87"/>
    </location>
</feature>
<evidence type="ECO:0000256" key="4">
    <source>
        <dbReference type="ARBA" id="ARBA00023040"/>
    </source>
</evidence>
<protein>
    <recommendedName>
        <fullName evidence="9">G-protein coupled receptors family 1 profile domain-containing protein</fullName>
    </recommendedName>
</protein>
<organism evidence="10 11">
    <name type="scientific">Ancylostoma duodenale</name>
    <dbReference type="NCBI Taxonomy" id="51022"/>
    <lineage>
        <taxon>Eukaryota</taxon>
        <taxon>Metazoa</taxon>
        <taxon>Ecdysozoa</taxon>
        <taxon>Nematoda</taxon>
        <taxon>Chromadorea</taxon>
        <taxon>Rhabditida</taxon>
        <taxon>Rhabditina</taxon>
        <taxon>Rhabditomorpha</taxon>
        <taxon>Strongyloidea</taxon>
        <taxon>Ancylostomatidae</taxon>
        <taxon>Ancylostomatinae</taxon>
        <taxon>Ancylostoma</taxon>
    </lineage>
</organism>
<keyword evidence="6" id="KW-0675">Receptor</keyword>
<keyword evidence="11" id="KW-1185">Reference proteome</keyword>
<proteinExistence type="predicted"/>
<dbReference type="InterPro" id="IPR000276">
    <property type="entry name" value="GPCR_Rhodpsn"/>
</dbReference>
<dbReference type="EMBL" id="KN726961">
    <property type="protein sequence ID" value="KIH66787.1"/>
    <property type="molecule type" value="Genomic_DNA"/>
</dbReference>
<dbReference type="PANTHER" id="PTHR24235:SF29">
    <property type="entry name" value="GH23382P"/>
    <property type="match status" value="1"/>
</dbReference>
<evidence type="ECO:0000256" key="3">
    <source>
        <dbReference type="ARBA" id="ARBA00022989"/>
    </source>
</evidence>
<comment type="subcellular location">
    <subcellularLocation>
        <location evidence="1">Membrane</location>
        <topology evidence="1">Multi-pass membrane protein</topology>
    </subcellularLocation>
</comment>
<dbReference type="AlphaFoldDB" id="A0A0C2DVA0"/>
<evidence type="ECO:0000256" key="6">
    <source>
        <dbReference type="ARBA" id="ARBA00023170"/>
    </source>
</evidence>
<sequence>MEALSNDTMLMVQQATNYINTCRIKNNPMDILAIRMLMLLLYCTVFVVAVSGNFLVVYVVMNNKRMQTVTNIFITNLAISDLLVNFT</sequence>
<keyword evidence="4" id="KW-0297">G-protein coupled receptor</keyword>
<dbReference type="OrthoDB" id="9046662at2759"/>
<keyword evidence="2 8" id="KW-0812">Transmembrane</keyword>
<feature type="transmembrane region" description="Helical" evidence="8">
    <location>
        <begin position="39"/>
        <end position="61"/>
    </location>
</feature>
<evidence type="ECO:0000313" key="11">
    <source>
        <dbReference type="Proteomes" id="UP000054047"/>
    </source>
</evidence>
<dbReference type="GO" id="GO:0005886">
    <property type="term" value="C:plasma membrane"/>
    <property type="evidence" value="ECO:0007669"/>
    <property type="project" value="TreeGrafter"/>
</dbReference>
<dbReference type="GO" id="GO:0008188">
    <property type="term" value="F:neuropeptide receptor activity"/>
    <property type="evidence" value="ECO:0007669"/>
    <property type="project" value="TreeGrafter"/>
</dbReference>
<reference evidence="10 11" key="1">
    <citation type="submission" date="2013-12" db="EMBL/GenBank/DDBJ databases">
        <title>Draft genome of the parsitic nematode Ancylostoma duodenale.</title>
        <authorList>
            <person name="Mitreva M."/>
        </authorList>
    </citation>
    <scope>NUCLEOTIDE SEQUENCE [LARGE SCALE GENOMIC DNA]</scope>
    <source>
        <strain evidence="10 11">Zhejiang</strain>
    </source>
</reference>
<evidence type="ECO:0000256" key="7">
    <source>
        <dbReference type="ARBA" id="ARBA00023224"/>
    </source>
</evidence>
<dbReference type="PROSITE" id="PS50262">
    <property type="entry name" value="G_PROTEIN_RECEP_F1_2"/>
    <property type="match status" value="1"/>
</dbReference>
<dbReference type="PRINTS" id="PR00237">
    <property type="entry name" value="GPCRRHODOPSN"/>
</dbReference>
<dbReference type="GO" id="GO:0042923">
    <property type="term" value="F:neuropeptide binding"/>
    <property type="evidence" value="ECO:0007669"/>
    <property type="project" value="TreeGrafter"/>
</dbReference>